<keyword evidence="2" id="KW-1185">Reference proteome</keyword>
<organism evidence="1 2">
    <name type="scientific">Coemansia furcata</name>
    <dbReference type="NCBI Taxonomy" id="417177"/>
    <lineage>
        <taxon>Eukaryota</taxon>
        <taxon>Fungi</taxon>
        <taxon>Fungi incertae sedis</taxon>
        <taxon>Zoopagomycota</taxon>
        <taxon>Kickxellomycotina</taxon>
        <taxon>Kickxellomycetes</taxon>
        <taxon>Kickxellales</taxon>
        <taxon>Kickxellaceae</taxon>
        <taxon>Coemansia</taxon>
    </lineage>
</organism>
<evidence type="ECO:0000313" key="1">
    <source>
        <dbReference type="EMBL" id="KAJ2811162.1"/>
    </source>
</evidence>
<comment type="caution">
    <text evidence="1">The sequence shown here is derived from an EMBL/GenBank/DDBJ whole genome shotgun (WGS) entry which is preliminary data.</text>
</comment>
<reference evidence="1" key="1">
    <citation type="submission" date="2022-07" db="EMBL/GenBank/DDBJ databases">
        <title>Phylogenomic reconstructions and comparative analyses of Kickxellomycotina fungi.</title>
        <authorList>
            <person name="Reynolds N.K."/>
            <person name="Stajich J.E."/>
            <person name="Barry K."/>
            <person name="Grigoriev I.V."/>
            <person name="Crous P."/>
            <person name="Smith M.E."/>
        </authorList>
    </citation>
    <scope>NUCLEOTIDE SEQUENCE</scope>
    <source>
        <strain evidence="1">CBS 102833</strain>
    </source>
</reference>
<evidence type="ECO:0000313" key="2">
    <source>
        <dbReference type="Proteomes" id="UP001140096"/>
    </source>
</evidence>
<protein>
    <submittedName>
        <fullName evidence="1">Meiotic recombination</fullName>
    </submittedName>
</protein>
<accession>A0ACC1LM43</accession>
<sequence length="759" mass="83054">MALVADGDGANTLSILVATDNHLGYMERDPIRGQDSFHAFSEIMQLARDRKVDMVLLGGDLFHDNKPSRKCLHQALTVFKENCLGSDPVSLEYLSDPAVDFASNGCVNYEDPNMNISLPVFSIHGNHDDPSGDGNLSAVDMLAACGLVNYFGRQAEVEHIRVSPVLLRKGETRLALYGLGNIRDERLHRTMARNHVTMCQPTEDQGRWFNLMVLHQNRAAHGPKNHIPEHFLSEFLDFIVWGHEHQCLVDPEFNHQRAFYVSQPGSSVATALSAGEASPKHVAVLRVNRRNFKLEKIRLKNVRPFVIDDLVLASVPSLSPQSTEDEIVEYLRRKVERMLVTAQQQYQEQMEEAAETVESALGPQPKPLIRLRVEYSGGFESFHPQRFGLLFADRVANPRDIIYFFRKPRTPAPTTTISTQGSTASTRSVPAPVDAMHVESLIGEFLDDSSMRMLVDLELAEAVRLFVQKGDADAIGQSLKTTLRDTQRRILEESAMVSNEEQLESRIGLTRAARRQHAVESGHGLVDSARTDSVVAVPVVAGKRAAVTTTDRNAIKAFERIAASRTSPANDEDESSGSSEKEDGSDDFRQDITPATRGKRVVGKPTALGKRPRAKPVSDQSDEEEGEDFVASSALQITRPSRNARTTLASASTASRASVSVSEDDVEDSDEASLPSSIVSPPAKRGRGAGARARGTNTAGKRGATGRGRGRGRGASTQRTVSSLASQMPAVAIDDDDDEEEKGVANSRGFGGFSLRKRA</sequence>
<dbReference type="EMBL" id="JANBUP010000517">
    <property type="protein sequence ID" value="KAJ2811162.1"/>
    <property type="molecule type" value="Genomic_DNA"/>
</dbReference>
<proteinExistence type="predicted"/>
<gene>
    <name evidence="1" type="primary">MRE11</name>
    <name evidence="1" type="ORF">H4S07_002236</name>
</gene>
<dbReference type="Proteomes" id="UP001140096">
    <property type="component" value="Unassembled WGS sequence"/>
</dbReference>
<name>A0ACC1LM43_9FUNG</name>